<evidence type="ECO:0000256" key="2">
    <source>
        <dbReference type="ARBA" id="ARBA00023015"/>
    </source>
</evidence>
<gene>
    <name evidence="6" type="ORF">RUM44_005380</name>
</gene>
<reference evidence="6 7" key="1">
    <citation type="submission" date="2023-09" db="EMBL/GenBank/DDBJ databases">
        <title>Genomes of two closely related lineages of the louse Polyplax serrata with different host specificities.</title>
        <authorList>
            <person name="Martinu J."/>
            <person name="Tarabai H."/>
            <person name="Stefka J."/>
            <person name="Hypsa V."/>
        </authorList>
    </citation>
    <scope>NUCLEOTIDE SEQUENCE [LARGE SCALE GENOMIC DNA]</scope>
    <source>
        <strain evidence="6">98ZLc_SE</strain>
    </source>
</reference>
<dbReference type="PROSITE" id="PS51062">
    <property type="entry name" value="RUNT"/>
    <property type="match status" value="1"/>
</dbReference>
<evidence type="ECO:0000256" key="1">
    <source>
        <dbReference type="ARBA" id="ARBA00004123"/>
    </source>
</evidence>
<comment type="caution">
    <text evidence="6">The sequence shown here is derived from an EMBL/GenBank/DDBJ whole genome shotgun (WGS) entry which is preliminary data.</text>
</comment>
<dbReference type="Pfam" id="PF00853">
    <property type="entry name" value="Runt"/>
    <property type="match status" value="1"/>
</dbReference>
<evidence type="ECO:0000256" key="3">
    <source>
        <dbReference type="ARBA" id="ARBA00023163"/>
    </source>
</evidence>
<dbReference type="PANTHER" id="PTHR11950">
    <property type="entry name" value="RUNT RELATED"/>
    <property type="match status" value="1"/>
</dbReference>
<dbReference type="InterPro" id="IPR013524">
    <property type="entry name" value="Runt_dom"/>
</dbReference>
<protein>
    <recommendedName>
        <fullName evidence="5">Runt domain-containing protein</fullName>
    </recommendedName>
</protein>
<feature type="domain" description="Runt" evidence="5">
    <location>
        <begin position="1"/>
        <end position="47"/>
    </location>
</feature>
<keyword evidence="7" id="KW-1185">Reference proteome</keyword>
<dbReference type="Proteomes" id="UP001359485">
    <property type="component" value="Unassembled WGS sequence"/>
</dbReference>
<dbReference type="InterPro" id="IPR008967">
    <property type="entry name" value="p53-like_TF_DNA-bd_sf"/>
</dbReference>
<dbReference type="PANTHER" id="PTHR11950:SF48">
    <property type="entry name" value="RUNT RELATED B"/>
    <property type="match status" value="1"/>
</dbReference>
<accession>A0ABR1AEZ8</accession>
<dbReference type="SUPFAM" id="SSF49417">
    <property type="entry name" value="p53-like transcription factors"/>
    <property type="match status" value="1"/>
</dbReference>
<dbReference type="PRINTS" id="PR00967">
    <property type="entry name" value="ONCOGENEAML1"/>
</dbReference>
<evidence type="ECO:0000256" key="4">
    <source>
        <dbReference type="ARBA" id="ARBA00023242"/>
    </source>
</evidence>
<evidence type="ECO:0000259" key="5">
    <source>
        <dbReference type="PROSITE" id="PS51062"/>
    </source>
</evidence>
<keyword evidence="4" id="KW-0539">Nucleus</keyword>
<dbReference type="Gene3D" id="2.60.40.720">
    <property type="match status" value="1"/>
</dbReference>
<proteinExistence type="predicted"/>
<evidence type="ECO:0000313" key="7">
    <source>
        <dbReference type="Proteomes" id="UP001359485"/>
    </source>
</evidence>
<dbReference type="EMBL" id="JAWJWF010000053">
    <property type="protein sequence ID" value="KAK6617023.1"/>
    <property type="molecule type" value="Genomic_DNA"/>
</dbReference>
<name>A0ABR1AEZ8_POLSC</name>
<dbReference type="InterPro" id="IPR000040">
    <property type="entry name" value="AML1_Runt"/>
</dbReference>
<dbReference type="InterPro" id="IPR012346">
    <property type="entry name" value="p53/RUNT-type_TF_DNA-bd_sf"/>
</dbReference>
<evidence type="ECO:0000313" key="6">
    <source>
        <dbReference type="EMBL" id="KAK6617023.1"/>
    </source>
</evidence>
<keyword evidence="3" id="KW-0804">Transcription</keyword>
<organism evidence="6 7">
    <name type="scientific">Polyplax serrata</name>
    <name type="common">Common mouse louse</name>
    <dbReference type="NCBI Taxonomy" id="468196"/>
    <lineage>
        <taxon>Eukaryota</taxon>
        <taxon>Metazoa</taxon>
        <taxon>Ecdysozoa</taxon>
        <taxon>Arthropoda</taxon>
        <taxon>Hexapoda</taxon>
        <taxon>Insecta</taxon>
        <taxon>Pterygota</taxon>
        <taxon>Neoptera</taxon>
        <taxon>Paraneoptera</taxon>
        <taxon>Psocodea</taxon>
        <taxon>Troctomorpha</taxon>
        <taxon>Phthiraptera</taxon>
        <taxon>Anoplura</taxon>
        <taxon>Polyplacidae</taxon>
        <taxon>Polyplax</taxon>
    </lineage>
</organism>
<keyword evidence="2" id="KW-0805">Transcription regulation</keyword>
<sequence>MQMRIICATLSGKSFTLTIIINSSPPQVATYAKAIKVTVDGPREPRSKTRHQQFHPFHFGPRPFHFGNPLDPQRVADPMMGSLLFKLPGKHCHLV</sequence>
<comment type="subcellular location">
    <subcellularLocation>
        <location evidence="1">Nucleus</location>
    </subcellularLocation>
</comment>